<keyword evidence="4 9" id="KW-0479">Metal-binding</keyword>
<comment type="catalytic activity">
    <reaction evidence="8">
        <text>a primary alcohol + NAD(+) = an aldehyde + NADH + H(+)</text>
        <dbReference type="Rhea" id="RHEA:10736"/>
        <dbReference type="ChEBI" id="CHEBI:15378"/>
        <dbReference type="ChEBI" id="CHEBI:15734"/>
        <dbReference type="ChEBI" id="CHEBI:17478"/>
        <dbReference type="ChEBI" id="CHEBI:57540"/>
        <dbReference type="ChEBI" id="CHEBI:57945"/>
        <dbReference type="EC" id="1.1.1.1"/>
    </reaction>
</comment>
<gene>
    <name evidence="11" type="ORF">GCM10009727_67850</name>
</gene>
<keyword evidence="6" id="KW-0560">Oxidoreductase</keyword>
<comment type="similarity">
    <text evidence="2 9">Belongs to the zinc-containing alcohol dehydrogenase family.</text>
</comment>
<keyword evidence="12" id="KW-1185">Reference proteome</keyword>
<dbReference type="EMBL" id="BAAAMR010000077">
    <property type="protein sequence ID" value="GAA2157741.1"/>
    <property type="molecule type" value="Genomic_DNA"/>
</dbReference>
<dbReference type="InterPro" id="IPR036291">
    <property type="entry name" value="NAD(P)-bd_dom_sf"/>
</dbReference>
<name>A0ABN3AAV5_9ACTN</name>
<dbReference type="RefSeq" id="WP_344276811.1">
    <property type="nucleotide sequence ID" value="NZ_BAAAMR010000077.1"/>
</dbReference>
<dbReference type="SUPFAM" id="SSF50129">
    <property type="entry name" value="GroES-like"/>
    <property type="match status" value="1"/>
</dbReference>
<dbReference type="InterPro" id="IPR013154">
    <property type="entry name" value="ADH-like_N"/>
</dbReference>
<dbReference type="InterPro" id="IPR002328">
    <property type="entry name" value="ADH_Zn_CS"/>
</dbReference>
<evidence type="ECO:0000259" key="10">
    <source>
        <dbReference type="SMART" id="SM00829"/>
    </source>
</evidence>
<evidence type="ECO:0000256" key="5">
    <source>
        <dbReference type="ARBA" id="ARBA00022833"/>
    </source>
</evidence>
<dbReference type="PANTHER" id="PTHR42940">
    <property type="entry name" value="ALCOHOL DEHYDROGENASE 1-RELATED"/>
    <property type="match status" value="1"/>
</dbReference>
<protein>
    <recommendedName>
        <fullName evidence="3">alcohol dehydrogenase</fullName>
        <ecNumber evidence="3">1.1.1.1</ecNumber>
    </recommendedName>
</protein>
<dbReference type="InterPro" id="IPR011032">
    <property type="entry name" value="GroES-like_sf"/>
</dbReference>
<dbReference type="EC" id="1.1.1.1" evidence="3"/>
<evidence type="ECO:0000313" key="12">
    <source>
        <dbReference type="Proteomes" id="UP001501020"/>
    </source>
</evidence>
<comment type="cofactor">
    <cofactor evidence="1 9">
        <name>Zn(2+)</name>
        <dbReference type="ChEBI" id="CHEBI:29105"/>
    </cofactor>
</comment>
<dbReference type="Gene3D" id="3.90.180.10">
    <property type="entry name" value="Medium-chain alcohol dehydrogenases, catalytic domain"/>
    <property type="match status" value="1"/>
</dbReference>
<dbReference type="SMART" id="SM00829">
    <property type="entry name" value="PKS_ER"/>
    <property type="match status" value="1"/>
</dbReference>
<dbReference type="InterPro" id="IPR013149">
    <property type="entry name" value="ADH-like_C"/>
</dbReference>
<proteinExistence type="inferred from homology"/>
<evidence type="ECO:0000256" key="8">
    <source>
        <dbReference type="ARBA" id="ARBA00049243"/>
    </source>
</evidence>
<dbReference type="Pfam" id="PF08240">
    <property type="entry name" value="ADH_N"/>
    <property type="match status" value="1"/>
</dbReference>
<evidence type="ECO:0000256" key="2">
    <source>
        <dbReference type="ARBA" id="ARBA00008072"/>
    </source>
</evidence>
<organism evidence="11 12">
    <name type="scientific">Actinomadura napierensis</name>
    <dbReference type="NCBI Taxonomy" id="267854"/>
    <lineage>
        <taxon>Bacteria</taxon>
        <taxon>Bacillati</taxon>
        <taxon>Actinomycetota</taxon>
        <taxon>Actinomycetes</taxon>
        <taxon>Streptosporangiales</taxon>
        <taxon>Thermomonosporaceae</taxon>
        <taxon>Actinomadura</taxon>
    </lineage>
</organism>
<evidence type="ECO:0000256" key="7">
    <source>
        <dbReference type="ARBA" id="ARBA00049164"/>
    </source>
</evidence>
<dbReference type="Proteomes" id="UP001501020">
    <property type="component" value="Unassembled WGS sequence"/>
</dbReference>
<keyword evidence="5 9" id="KW-0862">Zinc</keyword>
<comment type="caution">
    <text evidence="11">The sequence shown here is derived from an EMBL/GenBank/DDBJ whole genome shotgun (WGS) entry which is preliminary data.</text>
</comment>
<evidence type="ECO:0000256" key="6">
    <source>
        <dbReference type="ARBA" id="ARBA00023002"/>
    </source>
</evidence>
<reference evidence="11 12" key="1">
    <citation type="journal article" date="2019" name="Int. J. Syst. Evol. Microbiol.">
        <title>The Global Catalogue of Microorganisms (GCM) 10K type strain sequencing project: providing services to taxonomists for standard genome sequencing and annotation.</title>
        <authorList>
            <consortium name="The Broad Institute Genomics Platform"/>
            <consortium name="The Broad Institute Genome Sequencing Center for Infectious Disease"/>
            <person name="Wu L."/>
            <person name="Ma J."/>
        </authorList>
    </citation>
    <scope>NUCLEOTIDE SEQUENCE [LARGE SCALE GENOMIC DNA]</scope>
    <source>
        <strain evidence="11 12">JCM 13850</strain>
    </source>
</reference>
<feature type="domain" description="Enoyl reductase (ER)" evidence="10">
    <location>
        <begin position="8"/>
        <end position="308"/>
    </location>
</feature>
<dbReference type="SUPFAM" id="SSF51735">
    <property type="entry name" value="NAD(P)-binding Rossmann-fold domains"/>
    <property type="match status" value="1"/>
</dbReference>
<dbReference type="PROSITE" id="PS00059">
    <property type="entry name" value="ADH_ZINC"/>
    <property type="match status" value="1"/>
</dbReference>
<sequence length="312" mass="31592">MRAWQFVGAHQPLQLIERPDPVPGPGFAVLDVTAAGMCHSDVGFLDGVIAPPTVPLILGHETAGVVSEIGPEVDGLSVGDRVVFAGDEAYAAGWTADGGFATKCLAPLTSLIRLPDSVSFVQGAAAVDAGATSYGGAVHAADLKAGDRIGIVGLGGLGMTGARLATLLGATVYAAEPRRETWSIAKERGVTDIVEDVLELAPLQLDTIVDFAGFGTTTAGAISAVRPGGLVVQVGVGRSEATISTAELTSKPVTLKGSRGGPPHAIKAVLDYMASGQLEIPATTVGFDEIPAALDRLRAGGVVGRLVATPNS</sequence>
<dbReference type="Pfam" id="PF00107">
    <property type="entry name" value="ADH_zinc_N"/>
    <property type="match status" value="1"/>
</dbReference>
<evidence type="ECO:0000256" key="4">
    <source>
        <dbReference type="ARBA" id="ARBA00022723"/>
    </source>
</evidence>
<evidence type="ECO:0000313" key="11">
    <source>
        <dbReference type="EMBL" id="GAA2157741.1"/>
    </source>
</evidence>
<dbReference type="PANTHER" id="PTHR42940:SF8">
    <property type="entry name" value="VACUOLAR PROTEIN SORTING-ASSOCIATED PROTEIN 11"/>
    <property type="match status" value="1"/>
</dbReference>
<accession>A0ABN3AAV5</accession>
<evidence type="ECO:0000256" key="1">
    <source>
        <dbReference type="ARBA" id="ARBA00001947"/>
    </source>
</evidence>
<dbReference type="InterPro" id="IPR020843">
    <property type="entry name" value="ER"/>
</dbReference>
<evidence type="ECO:0000256" key="3">
    <source>
        <dbReference type="ARBA" id="ARBA00013190"/>
    </source>
</evidence>
<evidence type="ECO:0000256" key="9">
    <source>
        <dbReference type="RuleBase" id="RU361277"/>
    </source>
</evidence>
<comment type="catalytic activity">
    <reaction evidence="7">
        <text>a secondary alcohol + NAD(+) = a ketone + NADH + H(+)</text>
        <dbReference type="Rhea" id="RHEA:10740"/>
        <dbReference type="ChEBI" id="CHEBI:15378"/>
        <dbReference type="ChEBI" id="CHEBI:17087"/>
        <dbReference type="ChEBI" id="CHEBI:35681"/>
        <dbReference type="ChEBI" id="CHEBI:57540"/>
        <dbReference type="ChEBI" id="CHEBI:57945"/>
        <dbReference type="EC" id="1.1.1.1"/>
    </reaction>
</comment>